<dbReference type="InterPro" id="IPR048361">
    <property type="entry name" value="Vps52_C"/>
</dbReference>
<sequence>MEKLQKRLKPEWEPDYMNELSDDPDSGVSKAFEALKESEKGYGSLQEMRFLQTVDDKLRKTEITENLVKLRRYQAIIKESRQSLQPLADYLVHFGSELNKLSLEMEFLQKRSNSLNSNIEDKKLLDSKLTPLINDLAIPPEVVRSITDGPIDSRWVENLHFIQEKREIYKKYAETVGVKTSLRDLSHLLDLLELKCVERIRNYLVSQIKRFRKPAVASQVIQKEMLDSKEIFSFLLEHNKDLATELRKAYCHTMRWYYHQNFVKYMYSLEKLKLIQVDKNVLLGSLEESSGNSTGAASFFSRGYNSSSYTPEITLNEYLINIPKRFDLLTNEDQTAILAQIAETNNTKYWIEAGFKNFNQALMDNVSTEYLFLNEFFEISTLEEATEVTKLVFSPVYQLGYNYTKYLISDSYDWFGVLIMVRMCQSLEYELQHRRVPVLEDYLNYQLILLWPKFQSLIDHNMSTMKKAASSSAVIKTMSKNIMIPLMMTQNFGMVLTNLIRLSSNLMFEIETWEPLTNSVIRLSNEFESCLIKLSASLQGKKKQEIFLYNNFFLIYSILSNELEEEESVRMKGTAESLDQEKHVSDEMNGKKTLAELEKDHFKKLVEAYGETE</sequence>
<evidence type="ECO:0000256" key="1">
    <source>
        <dbReference type="ARBA" id="ARBA00004601"/>
    </source>
</evidence>
<feature type="domain" description="Vps52 coiled-coil" evidence="7">
    <location>
        <begin position="83"/>
        <end position="235"/>
    </location>
</feature>
<keyword evidence="4" id="KW-0653">Protein transport</keyword>
<evidence type="ECO:0000256" key="6">
    <source>
        <dbReference type="SAM" id="MobiDB-lite"/>
    </source>
</evidence>
<evidence type="ECO:0000259" key="8">
    <source>
        <dbReference type="Pfam" id="PF20655"/>
    </source>
</evidence>
<feature type="compositionally biased region" description="Basic and acidic residues" evidence="6">
    <location>
        <begin position="1"/>
        <end position="12"/>
    </location>
</feature>
<dbReference type="AlphaFoldDB" id="A0A448YGJ6"/>
<keyword evidence="3" id="KW-0813">Transport</keyword>
<evidence type="ECO:0000313" key="10">
    <source>
        <dbReference type="Proteomes" id="UP000290900"/>
    </source>
</evidence>
<evidence type="ECO:0000256" key="4">
    <source>
        <dbReference type="ARBA" id="ARBA00022927"/>
    </source>
</evidence>
<dbReference type="GO" id="GO:0032456">
    <property type="term" value="P:endocytic recycling"/>
    <property type="evidence" value="ECO:0007669"/>
    <property type="project" value="TreeGrafter"/>
</dbReference>
<evidence type="ECO:0000259" key="7">
    <source>
        <dbReference type="Pfam" id="PF04129"/>
    </source>
</evidence>
<comment type="subcellular location">
    <subcellularLocation>
        <location evidence="1">Golgi apparatus</location>
        <location evidence="1">trans-Golgi network</location>
    </subcellularLocation>
</comment>
<protein>
    <submittedName>
        <fullName evidence="9">DEKNAAC100611</fullName>
    </submittedName>
</protein>
<keyword evidence="5" id="KW-0333">Golgi apparatus</keyword>
<dbReference type="Pfam" id="PF04129">
    <property type="entry name" value="Vps52_CC"/>
    <property type="match status" value="1"/>
</dbReference>
<dbReference type="InterPro" id="IPR007258">
    <property type="entry name" value="Vps52"/>
</dbReference>
<evidence type="ECO:0000256" key="3">
    <source>
        <dbReference type="ARBA" id="ARBA00022448"/>
    </source>
</evidence>
<gene>
    <name evidence="9" type="ORF">BRENAR_LOCUS820</name>
</gene>
<dbReference type="PANTHER" id="PTHR14190:SF7">
    <property type="entry name" value="VACUOLAR PROTEIN SORTING-ASSOCIATED PROTEIN 52 HOMOLOG"/>
    <property type="match status" value="1"/>
</dbReference>
<evidence type="ECO:0000256" key="5">
    <source>
        <dbReference type="ARBA" id="ARBA00023034"/>
    </source>
</evidence>
<feature type="compositionally biased region" description="Acidic residues" evidence="6">
    <location>
        <begin position="13"/>
        <end position="25"/>
    </location>
</feature>
<dbReference type="OrthoDB" id="19482at2759"/>
<dbReference type="GO" id="GO:0006896">
    <property type="term" value="P:Golgi to vacuole transport"/>
    <property type="evidence" value="ECO:0007669"/>
    <property type="project" value="TreeGrafter"/>
</dbReference>
<dbReference type="GO" id="GO:0015031">
    <property type="term" value="P:protein transport"/>
    <property type="evidence" value="ECO:0007669"/>
    <property type="project" value="UniProtKB-KW"/>
</dbReference>
<proteinExistence type="inferred from homology"/>
<reference evidence="9 10" key="1">
    <citation type="submission" date="2018-12" db="EMBL/GenBank/DDBJ databases">
        <authorList>
            <person name="Tiukova I."/>
            <person name="Dainat J."/>
        </authorList>
    </citation>
    <scope>NUCLEOTIDE SEQUENCE [LARGE SCALE GENOMIC DNA]</scope>
</reference>
<keyword evidence="10" id="KW-1185">Reference proteome</keyword>
<accession>A0A448YGJ6</accession>
<dbReference type="InParanoid" id="A0A448YGJ6"/>
<dbReference type="FunCoup" id="A0A448YGJ6">
    <property type="interactions" value="880"/>
</dbReference>
<dbReference type="GO" id="GO:0042147">
    <property type="term" value="P:retrograde transport, endosome to Golgi"/>
    <property type="evidence" value="ECO:0007669"/>
    <property type="project" value="TreeGrafter"/>
</dbReference>
<name>A0A448YGJ6_BRENA</name>
<dbReference type="PANTHER" id="PTHR14190">
    <property type="entry name" value="SUPPRESSOR OF ACTIN MUTATIONS 2/VACUOLAR PROTEIN SORTING 52"/>
    <property type="match status" value="1"/>
</dbReference>
<evidence type="ECO:0000256" key="2">
    <source>
        <dbReference type="ARBA" id="ARBA00008180"/>
    </source>
</evidence>
<dbReference type="GO" id="GO:0019905">
    <property type="term" value="F:syntaxin binding"/>
    <property type="evidence" value="ECO:0007669"/>
    <property type="project" value="TreeGrafter"/>
</dbReference>
<dbReference type="EMBL" id="CAACVR010000001">
    <property type="protein sequence ID" value="VEU20085.1"/>
    <property type="molecule type" value="Genomic_DNA"/>
</dbReference>
<dbReference type="Proteomes" id="UP000290900">
    <property type="component" value="Unassembled WGS sequence"/>
</dbReference>
<feature type="region of interest" description="Disordered" evidence="6">
    <location>
        <begin position="1"/>
        <end position="27"/>
    </location>
</feature>
<evidence type="ECO:0000313" key="9">
    <source>
        <dbReference type="EMBL" id="VEU20085.1"/>
    </source>
</evidence>
<dbReference type="GO" id="GO:0005829">
    <property type="term" value="C:cytosol"/>
    <property type="evidence" value="ECO:0007669"/>
    <property type="project" value="GOC"/>
</dbReference>
<dbReference type="InterPro" id="IPR048319">
    <property type="entry name" value="Vps52_CC"/>
</dbReference>
<comment type="similarity">
    <text evidence="2">Belongs to the VPS52 family.</text>
</comment>
<organism evidence="9 10">
    <name type="scientific">Brettanomyces naardenensis</name>
    <name type="common">Yeast</name>
    <dbReference type="NCBI Taxonomy" id="13370"/>
    <lineage>
        <taxon>Eukaryota</taxon>
        <taxon>Fungi</taxon>
        <taxon>Dikarya</taxon>
        <taxon>Ascomycota</taxon>
        <taxon>Saccharomycotina</taxon>
        <taxon>Pichiomycetes</taxon>
        <taxon>Pichiales</taxon>
        <taxon>Pichiaceae</taxon>
        <taxon>Brettanomyces</taxon>
    </lineage>
</organism>
<dbReference type="STRING" id="13370.A0A448YGJ6"/>
<feature type="domain" description="Vps52 C-terminal" evidence="8">
    <location>
        <begin position="253"/>
        <end position="577"/>
    </location>
</feature>
<dbReference type="Pfam" id="PF20655">
    <property type="entry name" value="Vps52_C"/>
    <property type="match status" value="1"/>
</dbReference>
<dbReference type="GO" id="GO:0000938">
    <property type="term" value="C:GARP complex"/>
    <property type="evidence" value="ECO:0007669"/>
    <property type="project" value="TreeGrafter"/>
</dbReference>